<dbReference type="Proteomes" id="UP001596414">
    <property type="component" value="Unassembled WGS sequence"/>
</dbReference>
<comment type="caution">
    <text evidence="1">The sequence shown here is derived from an EMBL/GenBank/DDBJ whole genome shotgun (WGS) entry which is preliminary data.</text>
</comment>
<organism evidence="1 2">
    <name type="scientific">Halovenus rubra</name>
    <dbReference type="NCBI Taxonomy" id="869890"/>
    <lineage>
        <taxon>Archaea</taxon>
        <taxon>Methanobacteriati</taxon>
        <taxon>Methanobacteriota</taxon>
        <taxon>Stenosarchaea group</taxon>
        <taxon>Halobacteria</taxon>
        <taxon>Halobacteriales</taxon>
        <taxon>Haloarculaceae</taxon>
        <taxon>Halovenus</taxon>
    </lineage>
</organism>
<dbReference type="AlphaFoldDB" id="A0ABD5X447"/>
<dbReference type="RefSeq" id="WP_267637623.1">
    <property type="nucleotide sequence ID" value="NZ_JAODIY010000010.1"/>
</dbReference>
<evidence type="ECO:0000313" key="1">
    <source>
        <dbReference type="EMBL" id="MFC7124648.1"/>
    </source>
</evidence>
<dbReference type="EMBL" id="JBHSZQ010000001">
    <property type="protein sequence ID" value="MFC7124648.1"/>
    <property type="molecule type" value="Genomic_DNA"/>
</dbReference>
<dbReference type="InterPro" id="IPR016195">
    <property type="entry name" value="Pol/histidinol_Pase-like"/>
</dbReference>
<gene>
    <name evidence="1" type="ORF">ACFQJ7_01135</name>
</gene>
<reference evidence="1 2" key="1">
    <citation type="journal article" date="2014" name="Int. J. Syst. Evol. Microbiol.">
        <title>Complete genome sequence of Corynebacterium casei LMG S-19264T (=DSM 44701T), isolated from a smear-ripened cheese.</title>
        <authorList>
            <consortium name="US DOE Joint Genome Institute (JGI-PGF)"/>
            <person name="Walter F."/>
            <person name="Albersmeier A."/>
            <person name="Kalinowski J."/>
            <person name="Ruckert C."/>
        </authorList>
    </citation>
    <scope>NUCLEOTIDE SEQUENCE [LARGE SCALE GENOMIC DNA]</scope>
    <source>
        <strain evidence="1 2">CGMCC 4.7215</strain>
    </source>
</reference>
<evidence type="ECO:0000313" key="2">
    <source>
        <dbReference type="Proteomes" id="UP001596414"/>
    </source>
</evidence>
<sequence length="254" mass="29508">MAADEPTRVDLHVKILDDEVVRRAKEAGLDALVYAPHFTHLSDIRKRAQEYSDDELLVVPARECFADRWNRRRHVLAIDPAEPIPDFLTFEATMAELDRRDETLLAPHPEFLTMSLSGDDLREYSHLFDAVEVFCPKNWWFHTSRMESIASGLDVSTYVSSYSHLHTTIGEAYVEYDRPIESADDLTAAIESDANPRCYRNESFKNLLNRRAEFVHLFKENTWDKFARVVLKDQEPTNPYSSGYDERFTEHVSY</sequence>
<proteinExistence type="predicted"/>
<accession>A0ABD5X447</accession>
<dbReference type="Gene3D" id="3.20.20.140">
    <property type="entry name" value="Metal-dependent hydrolases"/>
    <property type="match status" value="1"/>
</dbReference>
<dbReference type="SUPFAM" id="SSF89550">
    <property type="entry name" value="PHP domain-like"/>
    <property type="match status" value="1"/>
</dbReference>
<protein>
    <submittedName>
        <fullName evidence="1">PHP-associated domain-containing protein</fullName>
    </submittedName>
</protein>
<name>A0ABD5X447_9EURY</name>
<dbReference type="Pfam" id="PF13263">
    <property type="entry name" value="PHP_C"/>
    <property type="match status" value="1"/>
</dbReference>